<evidence type="ECO:0000313" key="3">
    <source>
        <dbReference type="EMBL" id="VVE64832.1"/>
    </source>
</evidence>
<evidence type="ECO:0000313" key="4">
    <source>
        <dbReference type="Proteomes" id="UP000414136"/>
    </source>
</evidence>
<reference evidence="3 4" key="1">
    <citation type="submission" date="2019-08" db="EMBL/GenBank/DDBJ databases">
        <authorList>
            <person name="Peeters C."/>
        </authorList>
    </citation>
    <scope>NUCLEOTIDE SEQUENCE [LARGE SCALE GENOMIC DNA]</scope>
    <source>
        <strain evidence="3 4">LMG 31118</strain>
    </source>
</reference>
<dbReference type="PANTHER" id="PTHR10672:SF3">
    <property type="entry name" value="PROTEIN HU-LI TAI SHAO"/>
    <property type="match status" value="1"/>
</dbReference>
<dbReference type="InterPro" id="IPR036409">
    <property type="entry name" value="Aldolase_II/adducin_N_sf"/>
</dbReference>
<dbReference type="InterPro" id="IPR001303">
    <property type="entry name" value="Aldolase_II/adducin_N"/>
</dbReference>
<dbReference type="Proteomes" id="UP000414136">
    <property type="component" value="Unassembled WGS sequence"/>
</dbReference>
<name>A0A5E4ZWE2_9BURK</name>
<dbReference type="NCBIfam" id="NF005484">
    <property type="entry name" value="PRK07090.1"/>
    <property type="match status" value="1"/>
</dbReference>
<dbReference type="SUPFAM" id="SSF53639">
    <property type="entry name" value="AraD/HMP-PK domain-like"/>
    <property type="match status" value="1"/>
</dbReference>
<dbReference type="GO" id="GO:0005856">
    <property type="term" value="C:cytoskeleton"/>
    <property type="evidence" value="ECO:0007669"/>
    <property type="project" value="TreeGrafter"/>
</dbReference>
<proteinExistence type="inferred from homology"/>
<dbReference type="InterPro" id="IPR051017">
    <property type="entry name" value="Aldolase-II_Adducin_sf"/>
</dbReference>
<dbReference type="GO" id="GO:0051015">
    <property type="term" value="F:actin filament binding"/>
    <property type="evidence" value="ECO:0007669"/>
    <property type="project" value="TreeGrafter"/>
</dbReference>
<keyword evidence="4" id="KW-1185">Reference proteome</keyword>
<dbReference type="RefSeq" id="WP_150624877.1">
    <property type="nucleotide sequence ID" value="NZ_CABPSQ010000002.1"/>
</dbReference>
<dbReference type="AlphaFoldDB" id="A0A5E4ZWE2"/>
<dbReference type="Pfam" id="PF00596">
    <property type="entry name" value="Aldolase_II"/>
    <property type="match status" value="1"/>
</dbReference>
<dbReference type="Gene3D" id="3.40.225.10">
    <property type="entry name" value="Class II aldolase/adducin N-terminal domain"/>
    <property type="match status" value="1"/>
</dbReference>
<accession>A0A5E4ZWE2</accession>
<dbReference type="PANTHER" id="PTHR10672">
    <property type="entry name" value="ADDUCIN"/>
    <property type="match status" value="1"/>
</dbReference>
<dbReference type="OrthoDB" id="5500703at2"/>
<evidence type="ECO:0000259" key="2">
    <source>
        <dbReference type="SMART" id="SM01007"/>
    </source>
</evidence>
<sequence>MLDEVKQAVTDRALDDMRTRLDMGNWTDREKVVLTCRMLAMENHSETLAGQITVRCDDGTYLTTPLAVAFDEIEPRHVIRVDDSLRLLEGNGMANPAVRFHLWVYRRRPDVRSIVHTHPPYVSTLSMTGRPLRVAHMDATPFFDDCAFLKEWPGLPIADDEGEIISSALGTRRTILLAHHGFLAATSSIEETAYLSMLIERAARNQLMAETLGPVKELDPALAKESHDFLLQPSIVKASFAMFGRRVLRHAPDALRGTFA</sequence>
<comment type="similarity">
    <text evidence="1">Belongs to the aldolase class II family.</text>
</comment>
<feature type="domain" description="Class II aldolase/adducin N-terminal" evidence="2">
    <location>
        <begin position="30"/>
        <end position="207"/>
    </location>
</feature>
<protein>
    <submittedName>
        <fullName evidence="3">Aldolase</fullName>
    </submittedName>
</protein>
<gene>
    <name evidence="3" type="ORF">PCA31118_01812</name>
</gene>
<organism evidence="3 4">
    <name type="scientific">Pandoraea captiosa</name>
    <dbReference type="NCBI Taxonomy" id="2508302"/>
    <lineage>
        <taxon>Bacteria</taxon>
        <taxon>Pseudomonadati</taxon>
        <taxon>Pseudomonadota</taxon>
        <taxon>Betaproteobacteria</taxon>
        <taxon>Burkholderiales</taxon>
        <taxon>Burkholderiaceae</taxon>
        <taxon>Pandoraea</taxon>
    </lineage>
</organism>
<dbReference type="SMART" id="SM01007">
    <property type="entry name" value="Aldolase_II"/>
    <property type="match status" value="1"/>
</dbReference>
<evidence type="ECO:0000256" key="1">
    <source>
        <dbReference type="ARBA" id="ARBA00037961"/>
    </source>
</evidence>
<dbReference type="EMBL" id="CABPSQ010000002">
    <property type="protein sequence ID" value="VVE64832.1"/>
    <property type="molecule type" value="Genomic_DNA"/>
</dbReference>